<feature type="transmembrane region" description="Helical" evidence="1">
    <location>
        <begin position="262"/>
        <end position="281"/>
    </location>
</feature>
<evidence type="ECO:0000313" key="3">
    <source>
        <dbReference type="EMBL" id="PWA27401.1"/>
    </source>
</evidence>
<proteinExistence type="predicted"/>
<dbReference type="PANTHER" id="PTHR15644:SF2">
    <property type="entry name" value="OSTEOPETROSIS-ASSOCIATED TRANSMEMBRANE PROTEIN 1"/>
    <property type="match status" value="1"/>
</dbReference>
<keyword evidence="1" id="KW-0472">Membrane</keyword>
<feature type="signal peptide" evidence="2">
    <location>
        <begin position="1"/>
        <end position="25"/>
    </location>
</feature>
<feature type="chain" id="PRO_5016260378" description="Osteopetrosis-associated transmembrane protein 1" evidence="2">
    <location>
        <begin position="26"/>
        <end position="361"/>
    </location>
</feature>
<accession>A0A315VVI2</accession>
<evidence type="ECO:0000256" key="1">
    <source>
        <dbReference type="SAM" id="Phobius"/>
    </source>
</evidence>
<evidence type="ECO:0000256" key="2">
    <source>
        <dbReference type="SAM" id="SignalP"/>
    </source>
</evidence>
<keyword evidence="1" id="KW-1133">Transmembrane helix</keyword>
<dbReference type="Pfam" id="PF09777">
    <property type="entry name" value="OSTMP1"/>
    <property type="match status" value="1"/>
</dbReference>
<gene>
    <name evidence="3" type="ORF">CCH79_00000415</name>
</gene>
<dbReference type="EMBL" id="NHOQ01001000">
    <property type="protein sequence ID" value="PWA27401.1"/>
    <property type="molecule type" value="Genomic_DNA"/>
</dbReference>
<dbReference type="GO" id="GO:0005829">
    <property type="term" value="C:cytosol"/>
    <property type="evidence" value="ECO:0007669"/>
    <property type="project" value="TreeGrafter"/>
</dbReference>
<dbReference type="PANTHER" id="PTHR15644">
    <property type="entry name" value="OSTEOPETROSIS ASSOCIATED TRANSMEMBRANE PROTEIN 1"/>
    <property type="match status" value="1"/>
</dbReference>
<comment type="caution">
    <text evidence="3">The sequence shown here is derived from an EMBL/GenBank/DDBJ whole genome shotgun (WGS) entry which is preliminary data.</text>
</comment>
<dbReference type="STRING" id="33528.ENSGAFP00000018602"/>
<dbReference type="AlphaFoldDB" id="A0A315VVI2"/>
<dbReference type="InterPro" id="IPR019172">
    <property type="entry name" value="Osteopetrosis-assoc_TM_1"/>
</dbReference>
<organism evidence="3 4">
    <name type="scientific">Gambusia affinis</name>
    <name type="common">Western mosquitofish</name>
    <name type="synonym">Heterandria affinis</name>
    <dbReference type="NCBI Taxonomy" id="33528"/>
    <lineage>
        <taxon>Eukaryota</taxon>
        <taxon>Metazoa</taxon>
        <taxon>Chordata</taxon>
        <taxon>Craniata</taxon>
        <taxon>Vertebrata</taxon>
        <taxon>Euteleostomi</taxon>
        <taxon>Actinopterygii</taxon>
        <taxon>Neopterygii</taxon>
        <taxon>Teleostei</taxon>
        <taxon>Neoteleostei</taxon>
        <taxon>Acanthomorphata</taxon>
        <taxon>Ovalentaria</taxon>
        <taxon>Atherinomorphae</taxon>
        <taxon>Cyprinodontiformes</taxon>
        <taxon>Poeciliidae</taxon>
        <taxon>Poeciliinae</taxon>
        <taxon>Gambusia</taxon>
    </lineage>
</organism>
<reference evidence="3 4" key="1">
    <citation type="journal article" date="2018" name="G3 (Bethesda)">
        <title>A High-Quality Reference Genome for the Invasive Mosquitofish Gambusia affinis Using a Chicago Library.</title>
        <authorList>
            <person name="Hoffberg S.L."/>
            <person name="Troendle N.J."/>
            <person name="Glenn T.C."/>
            <person name="Mahmud O."/>
            <person name="Louha S."/>
            <person name="Chalopin D."/>
            <person name="Bennetzen J.L."/>
            <person name="Mauricio R."/>
        </authorList>
    </citation>
    <scope>NUCLEOTIDE SEQUENCE [LARGE SCALE GENOMIC DNA]</scope>
    <source>
        <strain evidence="3">NE01/NJP1002.9</strain>
        <tissue evidence="3">Muscle</tissue>
    </source>
</reference>
<keyword evidence="1" id="KW-0812">Transmembrane</keyword>
<dbReference type="Proteomes" id="UP000250572">
    <property type="component" value="Unassembled WGS sequence"/>
</dbReference>
<evidence type="ECO:0008006" key="5">
    <source>
        <dbReference type="Google" id="ProtNLM"/>
    </source>
</evidence>
<protein>
    <recommendedName>
        <fullName evidence="5">Osteopetrosis-associated transmembrane protein 1</fullName>
    </recommendedName>
</protein>
<evidence type="ECO:0000313" key="4">
    <source>
        <dbReference type="Proteomes" id="UP000250572"/>
    </source>
</evidence>
<keyword evidence="2" id="KW-0732">Signal</keyword>
<keyword evidence="4" id="KW-1185">Reference proteome</keyword>
<name>A0A315VVI2_GAMAF</name>
<sequence>MSLYRYALGLQLMILNIFSLGRIDAVNVSASDSAASPLQAPSYHSHGSSAVVSSPVYKPAVDSSYSISLLSSFPEDLEISEYCTELLRLFGQRYVAYVNCLVPAARPVRVCQNCSPGFNSVSEVFLNISSDQLGPGNVSCRDSILRSDRLMLVFLLYGSLDTIWEKSNCKQCVTTDLKGPNNDTLYYLTLFNQTITCFEKYKEGNHTELCKNCKNIYKGLNDLYSGMEKNNTLCIDLEDSMNMTRKLWSKNFACSFPREETIPVIAVSSFMLFLPIIFYLSSFLHSEQKKRKLIHPIIGLLSITNIPGRMILLLRPNGEPGNHKLSLIWAPGQNIALSSQQLLDKVAWHAVEEEADHDEQQ</sequence>